<reference evidence="5 6" key="1">
    <citation type="submission" date="2024-04" db="EMBL/GenBank/DDBJ databases">
        <title>Bacterial endophytes with biocontrol capabilities against important plant pathogens.</title>
        <authorList>
            <person name="Alayande K.A."/>
        </authorList>
    </citation>
    <scope>NUCLEOTIDE SEQUENCE [LARGE SCALE GENOMIC DNA]</scope>
    <source>
        <strain evidence="5 6">KV22</strain>
    </source>
</reference>
<evidence type="ECO:0000313" key="5">
    <source>
        <dbReference type="EMBL" id="MEL3953701.1"/>
    </source>
</evidence>
<dbReference type="PANTHER" id="PTHR37299:SF1">
    <property type="entry name" value="STAGE 0 SPORULATION PROTEIN A HOMOLOG"/>
    <property type="match status" value="1"/>
</dbReference>
<comment type="caution">
    <text evidence="5">The sequence shown here is derived from an EMBL/GenBank/DDBJ whole genome shotgun (WGS) entry which is preliminary data.</text>
</comment>
<protein>
    <submittedName>
        <fullName evidence="5">Response regulator</fullName>
    </submittedName>
</protein>
<keyword evidence="1" id="KW-0902">Two-component regulatory system</keyword>
<dbReference type="PROSITE" id="PS50110">
    <property type="entry name" value="RESPONSE_REGULATORY"/>
    <property type="match status" value="1"/>
</dbReference>
<gene>
    <name evidence="5" type="ORF">AAE039_09015</name>
</gene>
<dbReference type="Gene3D" id="3.40.50.2300">
    <property type="match status" value="1"/>
</dbReference>
<keyword evidence="6" id="KW-1185">Reference proteome</keyword>
<dbReference type="PROSITE" id="PS50930">
    <property type="entry name" value="HTH_LYTTR"/>
    <property type="match status" value="1"/>
</dbReference>
<dbReference type="SMART" id="SM00448">
    <property type="entry name" value="REC"/>
    <property type="match status" value="1"/>
</dbReference>
<dbReference type="Pfam" id="PF04397">
    <property type="entry name" value="LytTR"/>
    <property type="match status" value="1"/>
</dbReference>
<accession>A0ABU9JNL6</accession>
<dbReference type="Pfam" id="PF00072">
    <property type="entry name" value="Response_reg"/>
    <property type="match status" value="1"/>
</dbReference>
<keyword evidence="2" id="KW-0597">Phosphoprotein</keyword>
<feature type="modified residue" description="4-aspartylphosphate" evidence="2">
    <location>
        <position position="57"/>
    </location>
</feature>
<dbReference type="InterPro" id="IPR011006">
    <property type="entry name" value="CheY-like_superfamily"/>
</dbReference>
<dbReference type="EMBL" id="JBBYHY010000004">
    <property type="protein sequence ID" value="MEL3953701.1"/>
    <property type="molecule type" value="Genomic_DNA"/>
</dbReference>
<dbReference type="InterPro" id="IPR001789">
    <property type="entry name" value="Sig_transdc_resp-reg_receiver"/>
</dbReference>
<dbReference type="SMART" id="SM00850">
    <property type="entry name" value="LytTR"/>
    <property type="match status" value="1"/>
</dbReference>
<dbReference type="Proteomes" id="UP001455088">
    <property type="component" value="Unassembled WGS sequence"/>
</dbReference>
<dbReference type="InterPro" id="IPR046947">
    <property type="entry name" value="LytR-like"/>
</dbReference>
<dbReference type="PANTHER" id="PTHR37299">
    <property type="entry name" value="TRANSCRIPTIONAL REGULATOR-RELATED"/>
    <property type="match status" value="1"/>
</dbReference>
<organism evidence="5 6">
    <name type="scientific">Stenotrophomonas bentonitica</name>
    <dbReference type="NCBI Taxonomy" id="1450134"/>
    <lineage>
        <taxon>Bacteria</taxon>
        <taxon>Pseudomonadati</taxon>
        <taxon>Pseudomonadota</taxon>
        <taxon>Gammaproteobacteria</taxon>
        <taxon>Lysobacterales</taxon>
        <taxon>Lysobacteraceae</taxon>
        <taxon>Stenotrophomonas</taxon>
    </lineage>
</organism>
<name>A0ABU9JNL6_9GAMM</name>
<dbReference type="InterPro" id="IPR007492">
    <property type="entry name" value="LytTR_DNA-bd_dom"/>
</dbReference>
<evidence type="ECO:0000256" key="2">
    <source>
        <dbReference type="PROSITE-ProRule" id="PRU00169"/>
    </source>
</evidence>
<proteinExistence type="predicted"/>
<evidence type="ECO:0000259" key="3">
    <source>
        <dbReference type="PROSITE" id="PS50110"/>
    </source>
</evidence>
<dbReference type="Gene3D" id="2.40.50.1020">
    <property type="entry name" value="LytTr DNA-binding domain"/>
    <property type="match status" value="1"/>
</dbReference>
<dbReference type="RefSeq" id="WP_019182471.1">
    <property type="nucleotide sequence ID" value="NZ_JBBYHY010000004.1"/>
</dbReference>
<dbReference type="SUPFAM" id="SSF52172">
    <property type="entry name" value="CheY-like"/>
    <property type="match status" value="1"/>
</dbReference>
<feature type="domain" description="HTH LytTR-type" evidence="4">
    <location>
        <begin position="144"/>
        <end position="246"/>
    </location>
</feature>
<evidence type="ECO:0000259" key="4">
    <source>
        <dbReference type="PROSITE" id="PS50930"/>
    </source>
</evidence>
<evidence type="ECO:0000256" key="1">
    <source>
        <dbReference type="ARBA" id="ARBA00023012"/>
    </source>
</evidence>
<feature type="domain" description="Response regulatory" evidence="3">
    <location>
        <begin position="6"/>
        <end position="117"/>
    </location>
</feature>
<sequence length="246" mass="27439">MSPSLRVLIVDDARLARSELRTLLAAIPWVDCVGEADDVPAARDAILREQPDLVLLDVQMPSGEGFDVLDGLETVPMVVFVTAYDQYAVRAFDTNALDYLVKPVEADRLRAALERGRARLPVPAAPVAPHATRDLLGADDQVFLRDGERCWFVALGEIRKIVVDGNHARLWFRDQNAVLARSLSTLEARLSPAMFFRANRNTLVNLRRVRAIEPSLGDGYDLTLDDGSQVEVSRRQARELRERLAL</sequence>
<evidence type="ECO:0000313" key="6">
    <source>
        <dbReference type="Proteomes" id="UP001455088"/>
    </source>
</evidence>